<dbReference type="EMBL" id="MCFD01000005">
    <property type="protein sequence ID" value="ORX70575.1"/>
    <property type="molecule type" value="Genomic_DNA"/>
</dbReference>
<dbReference type="GO" id="GO:0016671">
    <property type="term" value="F:oxidoreductase activity, acting on a sulfur group of donors, disulfide as acceptor"/>
    <property type="evidence" value="ECO:0007669"/>
    <property type="project" value="InterPro"/>
</dbReference>
<dbReference type="Proteomes" id="UP000193922">
    <property type="component" value="Unassembled WGS sequence"/>
</dbReference>
<comment type="similarity">
    <text evidence="2">Belongs to the GILT family.</text>
</comment>
<evidence type="ECO:0000313" key="7">
    <source>
        <dbReference type="EMBL" id="ORX70575.1"/>
    </source>
</evidence>
<protein>
    <recommendedName>
        <fullName evidence="9">GILT-domain-containing protein</fullName>
    </recommendedName>
</protein>
<name>A0A1Y1WB30_9FUNG</name>
<dbReference type="Pfam" id="PF03227">
    <property type="entry name" value="GILT"/>
    <property type="match status" value="1"/>
</dbReference>
<comment type="caution">
    <text evidence="7">The sequence shown here is derived from an EMBL/GenBank/DDBJ whole genome shotgun (WGS) entry which is preliminary data.</text>
</comment>
<proteinExistence type="inferred from homology"/>
<evidence type="ECO:0000256" key="5">
    <source>
        <dbReference type="ARBA" id="ARBA00023180"/>
    </source>
</evidence>
<keyword evidence="4 6" id="KW-0732">Signal</keyword>
<evidence type="ECO:0000256" key="1">
    <source>
        <dbReference type="ARBA" id="ARBA00004613"/>
    </source>
</evidence>
<organism evidence="7 8">
    <name type="scientific">Linderina pennispora</name>
    <dbReference type="NCBI Taxonomy" id="61395"/>
    <lineage>
        <taxon>Eukaryota</taxon>
        <taxon>Fungi</taxon>
        <taxon>Fungi incertae sedis</taxon>
        <taxon>Zoopagomycota</taxon>
        <taxon>Kickxellomycotina</taxon>
        <taxon>Kickxellomycetes</taxon>
        <taxon>Kickxellales</taxon>
        <taxon>Kickxellaceae</taxon>
        <taxon>Linderina</taxon>
    </lineage>
</organism>
<sequence length="202" mass="22677">MLKYIILSIAILPFVLCDKVKMDVYIMSRCPDAAKAMRDMAAVYYDNHSAVDLRVNYIATPNGNATYGASCLHGDIECLGNIQQLCVQEKSTTDDTLDFVLCQQKKVEQIGTWLHFASCLRPLSHWQQIVRCVATDEGKKLLRKSAEYSVQHNAKTSLTFQLNGSQRCVFDQGAWKQYDEDCPGGYSVPMFSKSIKSLSVSK</sequence>
<dbReference type="RefSeq" id="XP_040744154.1">
    <property type="nucleotide sequence ID" value="XM_040887224.1"/>
</dbReference>
<evidence type="ECO:0008006" key="9">
    <source>
        <dbReference type="Google" id="ProtNLM"/>
    </source>
</evidence>
<feature type="signal peptide" evidence="6">
    <location>
        <begin position="1"/>
        <end position="17"/>
    </location>
</feature>
<accession>A0A1Y1WB30</accession>
<keyword evidence="8" id="KW-1185">Reference proteome</keyword>
<dbReference type="STRING" id="61395.A0A1Y1WB30"/>
<dbReference type="GO" id="GO:0005576">
    <property type="term" value="C:extracellular region"/>
    <property type="evidence" value="ECO:0007669"/>
    <property type="project" value="UniProtKB-SubCell"/>
</dbReference>
<evidence type="ECO:0000256" key="6">
    <source>
        <dbReference type="SAM" id="SignalP"/>
    </source>
</evidence>
<feature type="chain" id="PRO_5011007753" description="GILT-domain-containing protein" evidence="6">
    <location>
        <begin position="18"/>
        <end position="202"/>
    </location>
</feature>
<gene>
    <name evidence="7" type="ORF">DL89DRAFT_266774</name>
</gene>
<evidence type="ECO:0000256" key="3">
    <source>
        <dbReference type="ARBA" id="ARBA00022525"/>
    </source>
</evidence>
<keyword evidence="5" id="KW-0325">Glycoprotein</keyword>
<comment type="subcellular location">
    <subcellularLocation>
        <location evidence="1">Secreted</location>
    </subcellularLocation>
</comment>
<dbReference type="OrthoDB" id="958254at2759"/>
<dbReference type="AlphaFoldDB" id="A0A1Y1WB30"/>
<dbReference type="InterPro" id="IPR004911">
    <property type="entry name" value="Interferon-induced_GILT"/>
</dbReference>
<dbReference type="PANTHER" id="PTHR13234:SF8">
    <property type="entry name" value="GAMMA-INTERFERON-INDUCIBLE LYSOSOMAL THIOL REDUCTASE"/>
    <property type="match status" value="1"/>
</dbReference>
<dbReference type="GeneID" id="63803872"/>
<dbReference type="PANTHER" id="PTHR13234">
    <property type="entry name" value="GAMMA-INTERFERON INDUCIBLE LYSOSOMAL THIOL REDUCTASE GILT"/>
    <property type="match status" value="1"/>
</dbReference>
<evidence type="ECO:0000313" key="8">
    <source>
        <dbReference type="Proteomes" id="UP000193922"/>
    </source>
</evidence>
<evidence type="ECO:0000256" key="4">
    <source>
        <dbReference type="ARBA" id="ARBA00022729"/>
    </source>
</evidence>
<keyword evidence="3" id="KW-0964">Secreted</keyword>
<evidence type="ECO:0000256" key="2">
    <source>
        <dbReference type="ARBA" id="ARBA00005679"/>
    </source>
</evidence>
<reference evidence="7 8" key="1">
    <citation type="submission" date="2016-07" db="EMBL/GenBank/DDBJ databases">
        <title>Pervasive Adenine N6-methylation of Active Genes in Fungi.</title>
        <authorList>
            <consortium name="DOE Joint Genome Institute"/>
            <person name="Mondo S.J."/>
            <person name="Dannebaum R.O."/>
            <person name="Kuo R.C."/>
            <person name="Labutti K."/>
            <person name="Haridas S."/>
            <person name="Kuo A."/>
            <person name="Salamov A."/>
            <person name="Ahrendt S.R."/>
            <person name="Lipzen A."/>
            <person name="Sullivan W."/>
            <person name="Andreopoulos W.B."/>
            <person name="Clum A."/>
            <person name="Lindquist E."/>
            <person name="Daum C."/>
            <person name="Ramamoorthy G.K."/>
            <person name="Gryganskyi A."/>
            <person name="Culley D."/>
            <person name="Magnuson J.K."/>
            <person name="James T.Y."/>
            <person name="O'Malley M.A."/>
            <person name="Stajich J.E."/>
            <person name="Spatafora J.W."/>
            <person name="Visel A."/>
            <person name="Grigoriev I.V."/>
        </authorList>
    </citation>
    <scope>NUCLEOTIDE SEQUENCE [LARGE SCALE GENOMIC DNA]</scope>
    <source>
        <strain evidence="7 8">ATCC 12442</strain>
    </source>
</reference>